<dbReference type="EMBL" id="PVUE01000001">
    <property type="protein sequence ID" value="PRZ44372.1"/>
    <property type="molecule type" value="Genomic_DNA"/>
</dbReference>
<evidence type="ECO:0000256" key="2">
    <source>
        <dbReference type="ARBA" id="ARBA00006739"/>
    </source>
</evidence>
<dbReference type="GO" id="GO:0016757">
    <property type="term" value="F:glycosyltransferase activity"/>
    <property type="evidence" value="ECO:0007669"/>
    <property type="project" value="UniProtKB-KW"/>
</dbReference>
<keyword evidence="7" id="KW-1185">Reference proteome</keyword>
<dbReference type="PANTHER" id="PTHR43179:SF12">
    <property type="entry name" value="GALACTOFURANOSYLTRANSFERASE GLFT2"/>
    <property type="match status" value="1"/>
</dbReference>
<dbReference type="AlphaFoldDB" id="A0A2T1A6Y4"/>
<evidence type="ECO:0000313" key="7">
    <source>
        <dbReference type="Proteomes" id="UP000237752"/>
    </source>
</evidence>
<proteinExistence type="inferred from homology"/>
<evidence type="ECO:0000256" key="3">
    <source>
        <dbReference type="ARBA" id="ARBA00022676"/>
    </source>
</evidence>
<dbReference type="PANTHER" id="PTHR43179">
    <property type="entry name" value="RHAMNOSYLTRANSFERASE WBBL"/>
    <property type="match status" value="1"/>
</dbReference>
<evidence type="ECO:0000256" key="1">
    <source>
        <dbReference type="ARBA" id="ARBA00004776"/>
    </source>
</evidence>
<evidence type="ECO:0000259" key="5">
    <source>
        <dbReference type="Pfam" id="PF00535"/>
    </source>
</evidence>
<name>A0A2T1A6Y4_9ACTN</name>
<dbReference type="Pfam" id="PF00535">
    <property type="entry name" value="Glycos_transf_2"/>
    <property type="match status" value="1"/>
</dbReference>
<dbReference type="SUPFAM" id="SSF53448">
    <property type="entry name" value="Nucleotide-diphospho-sugar transferases"/>
    <property type="match status" value="1"/>
</dbReference>
<dbReference type="CDD" id="cd04186">
    <property type="entry name" value="GT_2_like_c"/>
    <property type="match status" value="1"/>
</dbReference>
<protein>
    <submittedName>
        <fullName evidence="6">GT2 family glycosyltransferase</fullName>
    </submittedName>
</protein>
<accession>A0A2T1A6Y4</accession>
<sequence length="344" mass="38103">MLEQGAVRRSVVVLGYGEEKHLERCLAAICAELGPSDEVVLVDNGIIDGTTRDLGIDPRIRVIGNGNNLGFAGGCNYGAHEATGSMLIFVNSDAIVRDGALDALVAVAHEPQIGIASGSLHLADEPDKVNSVGNPIHYLGVTWAGSCGEPAADHSLRRAVACATGGFFAMRRKVWDEVGGFEERYFAYHEDTDLSLRVQFRGYQIDYVPDAIADHFYEFSRNPRKMHLVERNRLIVVLTDFPTPVLRVVLPMVLLTEPAFLVMAILQGWTRQKVSGWMWLARNRRFIVQARRRIQSTNQMSPRAFASLLESKIEPPMITQPPGMGVLNSALAIYWSFARTIIQR</sequence>
<dbReference type="InterPro" id="IPR001173">
    <property type="entry name" value="Glyco_trans_2-like"/>
</dbReference>
<comment type="similarity">
    <text evidence="2">Belongs to the glycosyltransferase 2 family.</text>
</comment>
<dbReference type="Proteomes" id="UP000237752">
    <property type="component" value="Unassembled WGS sequence"/>
</dbReference>
<comment type="caution">
    <text evidence="6">The sequence shown here is derived from an EMBL/GenBank/DDBJ whole genome shotgun (WGS) entry which is preliminary data.</text>
</comment>
<keyword evidence="4 6" id="KW-0808">Transferase</keyword>
<reference evidence="6 7" key="1">
    <citation type="submission" date="2018-03" db="EMBL/GenBank/DDBJ databases">
        <title>Genomic Encyclopedia of Archaeal and Bacterial Type Strains, Phase II (KMG-II): from individual species to whole genera.</title>
        <authorList>
            <person name="Goeker M."/>
        </authorList>
    </citation>
    <scope>NUCLEOTIDE SEQUENCE [LARGE SCALE GENOMIC DNA]</scope>
    <source>
        <strain evidence="6 7">DSM 100065</strain>
    </source>
</reference>
<feature type="domain" description="Glycosyltransferase 2-like" evidence="5">
    <location>
        <begin position="10"/>
        <end position="178"/>
    </location>
</feature>
<dbReference type="InterPro" id="IPR029044">
    <property type="entry name" value="Nucleotide-diphossugar_trans"/>
</dbReference>
<dbReference type="Gene3D" id="3.90.550.10">
    <property type="entry name" value="Spore Coat Polysaccharide Biosynthesis Protein SpsA, Chain A"/>
    <property type="match status" value="1"/>
</dbReference>
<keyword evidence="3" id="KW-0328">Glycosyltransferase</keyword>
<evidence type="ECO:0000256" key="4">
    <source>
        <dbReference type="ARBA" id="ARBA00022679"/>
    </source>
</evidence>
<gene>
    <name evidence="6" type="ORF">CLV47_101498</name>
</gene>
<organism evidence="6 7">
    <name type="scientific">Antricoccus suffuscus</name>
    <dbReference type="NCBI Taxonomy" id="1629062"/>
    <lineage>
        <taxon>Bacteria</taxon>
        <taxon>Bacillati</taxon>
        <taxon>Actinomycetota</taxon>
        <taxon>Actinomycetes</taxon>
        <taxon>Geodermatophilales</taxon>
        <taxon>Antricoccaceae</taxon>
        <taxon>Antricoccus</taxon>
    </lineage>
</organism>
<comment type="pathway">
    <text evidence="1">Cell wall biogenesis; cell wall polysaccharide biosynthesis.</text>
</comment>
<evidence type="ECO:0000313" key="6">
    <source>
        <dbReference type="EMBL" id="PRZ44372.1"/>
    </source>
</evidence>